<gene>
    <name evidence="1" type="ORF">CLORY_36060</name>
</gene>
<organism evidence="1 2">
    <name type="scientific">Clostridium oryzae</name>
    <dbReference type="NCBI Taxonomy" id="1450648"/>
    <lineage>
        <taxon>Bacteria</taxon>
        <taxon>Bacillati</taxon>
        <taxon>Bacillota</taxon>
        <taxon>Clostridia</taxon>
        <taxon>Eubacteriales</taxon>
        <taxon>Clostridiaceae</taxon>
        <taxon>Clostridium</taxon>
    </lineage>
</organism>
<dbReference type="InterPro" id="IPR036782">
    <property type="entry name" value="NE0471-like_N"/>
</dbReference>
<evidence type="ECO:0000313" key="1">
    <source>
        <dbReference type="EMBL" id="OPJ58456.1"/>
    </source>
</evidence>
<proteinExistence type="predicted"/>
<dbReference type="AlphaFoldDB" id="A0A1V4IEU9"/>
<protein>
    <recommendedName>
        <fullName evidence="3">DUF2442 domain-containing protein</fullName>
    </recommendedName>
</protein>
<dbReference type="SUPFAM" id="SSF143880">
    <property type="entry name" value="NE0471 N-terminal domain-like"/>
    <property type="match status" value="1"/>
</dbReference>
<dbReference type="Proteomes" id="UP000190080">
    <property type="component" value="Unassembled WGS sequence"/>
</dbReference>
<name>A0A1V4IEU9_9CLOT</name>
<evidence type="ECO:0008006" key="3">
    <source>
        <dbReference type="Google" id="ProtNLM"/>
    </source>
</evidence>
<keyword evidence="2" id="KW-1185">Reference proteome</keyword>
<dbReference type="InterPro" id="IPR018841">
    <property type="entry name" value="DUF2442"/>
</dbReference>
<comment type="caution">
    <text evidence="1">The sequence shown here is derived from an EMBL/GenBank/DDBJ whole genome shotgun (WGS) entry which is preliminary data.</text>
</comment>
<dbReference type="EMBL" id="MZGV01000056">
    <property type="protein sequence ID" value="OPJ58456.1"/>
    <property type="molecule type" value="Genomic_DNA"/>
</dbReference>
<sequence>MSLNVPKVISVKPISQEYSLIVCFSNGITKKVSLLKKLDESVYENLKDKILFEQVQVDPGGYGISWNDDIDMSEYELWNIGEEITI</sequence>
<evidence type="ECO:0000313" key="2">
    <source>
        <dbReference type="Proteomes" id="UP000190080"/>
    </source>
</evidence>
<accession>A0A1V4IEU9</accession>
<dbReference type="RefSeq" id="WP_079427062.1">
    <property type="nucleotide sequence ID" value="NZ_MZGV01000056.1"/>
</dbReference>
<dbReference type="Pfam" id="PF10387">
    <property type="entry name" value="DUF2442"/>
    <property type="match status" value="1"/>
</dbReference>
<dbReference type="STRING" id="1450648.CLORY_36060"/>
<reference evidence="1 2" key="1">
    <citation type="submission" date="2017-03" db="EMBL/GenBank/DDBJ databases">
        <title>Genome sequence of Clostridium oryzae DSM 28571.</title>
        <authorList>
            <person name="Poehlein A."/>
            <person name="Daniel R."/>
        </authorList>
    </citation>
    <scope>NUCLEOTIDE SEQUENCE [LARGE SCALE GENOMIC DNA]</scope>
    <source>
        <strain evidence="1 2">DSM 28571</strain>
    </source>
</reference>
<dbReference type="OrthoDB" id="427321at2"/>
<dbReference type="Gene3D" id="3.30.2020.10">
    <property type="entry name" value="NE0471-like N-terminal domain"/>
    <property type="match status" value="1"/>
</dbReference>